<keyword evidence="3" id="KW-1185">Reference proteome</keyword>
<feature type="domain" description="PPM-type phosphatase" evidence="1">
    <location>
        <begin position="5"/>
        <end position="231"/>
    </location>
</feature>
<dbReference type="InterPro" id="IPR001932">
    <property type="entry name" value="PPM-type_phosphatase-like_dom"/>
</dbReference>
<dbReference type="SMART" id="SM00332">
    <property type="entry name" value="PP2Cc"/>
    <property type="match status" value="1"/>
</dbReference>
<accession>A0A6V6Z2Y6</accession>
<gene>
    <name evidence="2" type="ORF">FLAT13_03132</name>
</gene>
<dbReference type="SUPFAM" id="SSF81606">
    <property type="entry name" value="PP2C-like"/>
    <property type="match status" value="1"/>
</dbReference>
<proteinExistence type="predicted"/>
<dbReference type="AlphaFoldDB" id="A0A6V6Z2Y6"/>
<dbReference type="Gene3D" id="3.60.40.10">
    <property type="entry name" value="PPM-type phosphatase domain"/>
    <property type="match status" value="1"/>
</dbReference>
<protein>
    <recommendedName>
        <fullName evidence="1">PPM-type phosphatase domain-containing protein</fullName>
    </recommendedName>
</protein>
<dbReference type="EMBL" id="CAIJDP010000075">
    <property type="protein sequence ID" value="CAD0006111.1"/>
    <property type="molecule type" value="Genomic_DNA"/>
</dbReference>
<comment type="caution">
    <text evidence="2">The sequence shown here is derived from an EMBL/GenBank/DDBJ whole genome shotgun (WGS) entry which is preliminary data.</text>
</comment>
<sequence length="232" mass="26272">MAEIAHFTFSAKGNQNLNEDYIGTFSAENDSLYFVCDGHSTYGYGELGARTVSAEIMQYINDNYSQQEPVEIIENAVKTANEAIWNKREEIKSKFGAAIAGIYRKNNSVYAFWIGDVRIYQLRGNLTIFQSEDHSLSNFLKHSSQAAMQQAENYDNILTASITGRGIDRLTINKIPILKGDSMIICSDGFWKNFPDNINTLAGLSDKKLKNKLTDYNEHFLDNYSVIKLSFR</sequence>
<dbReference type="RefSeq" id="WP_180909516.1">
    <property type="nucleotide sequence ID" value="NZ_CAIJDP010000075.1"/>
</dbReference>
<dbReference type="Pfam" id="PF13672">
    <property type="entry name" value="PP2C_2"/>
    <property type="match status" value="1"/>
</dbReference>
<dbReference type="PROSITE" id="PS51746">
    <property type="entry name" value="PPM_2"/>
    <property type="match status" value="1"/>
</dbReference>
<evidence type="ECO:0000313" key="2">
    <source>
        <dbReference type="EMBL" id="CAD0006111.1"/>
    </source>
</evidence>
<dbReference type="SMART" id="SM00331">
    <property type="entry name" value="PP2C_SIG"/>
    <property type="match status" value="1"/>
</dbReference>
<name>A0A6V6Z2Y6_9FLAO</name>
<reference evidence="2 3" key="1">
    <citation type="submission" date="2020-06" db="EMBL/GenBank/DDBJ databases">
        <authorList>
            <person name="Criscuolo A."/>
        </authorList>
    </citation>
    <scope>NUCLEOTIDE SEQUENCE [LARGE SCALE GENOMIC DNA]</scope>
    <source>
        <strain evidence="3">CIP 111411</strain>
    </source>
</reference>
<evidence type="ECO:0000313" key="3">
    <source>
        <dbReference type="Proteomes" id="UP000530060"/>
    </source>
</evidence>
<evidence type="ECO:0000259" key="1">
    <source>
        <dbReference type="PROSITE" id="PS51746"/>
    </source>
</evidence>
<organism evidence="2 3">
    <name type="scientific">Flavobacterium salmonis</name>
    <dbReference type="NCBI Taxonomy" id="2654844"/>
    <lineage>
        <taxon>Bacteria</taxon>
        <taxon>Pseudomonadati</taxon>
        <taxon>Bacteroidota</taxon>
        <taxon>Flavobacteriia</taxon>
        <taxon>Flavobacteriales</taxon>
        <taxon>Flavobacteriaceae</taxon>
        <taxon>Flavobacterium</taxon>
    </lineage>
</organism>
<dbReference type="Proteomes" id="UP000530060">
    <property type="component" value="Unassembled WGS sequence"/>
</dbReference>
<dbReference type="InterPro" id="IPR036457">
    <property type="entry name" value="PPM-type-like_dom_sf"/>
</dbReference>